<accession>A0A6J4MK22</accession>
<name>A0A6J4MK22_9ACTN</name>
<sequence>DRHGVSPRPAEGVPSGADGGGVRGGHAAGGGCRPRRPQGGAGGARRAVRSADHRLDQRRRRRRPGPPGRPLGQARRRRRGHPAGDGGGGRRRPDRVRGPLGPARVAERPVPRRPPRGLGARLRPRRQEHAVVLGPLPRRVRVAARSARAGAGLPDPAAVVADGRGRTAGRRCSPRQRPSRPRRRRRHRHPGAAAPVGCPGLPAGSCRRAPGCRRCRAARTGGGGRRLALAGARAQPAARPDGGRGPGAHAVPGRHGHGGGRRGAADHGGSGRHV</sequence>
<dbReference type="AlphaFoldDB" id="A0A6J4MK22"/>
<reference evidence="2" key="1">
    <citation type="submission" date="2020-02" db="EMBL/GenBank/DDBJ databases">
        <authorList>
            <person name="Meier V. D."/>
        </authorList>
    </citation>
    <scope>NUCLEOTIDE SEQUENCE</scope>
    <source>
        <strain evidence="2">AVDCRST_MAG34</strain>
    </source>
</reference>
<feature type="non-terminal residue" evidence="2">
    <location>
        <position position="274"/>
    </location>
</feature>
<feature type="region of interest" description="Disordered" evidence="1">
    <location>
        <begin position="146"/>
        <end position="196"/>
    </location>
</feature>
<feature type="compositionally biased region" description="Low complexity" evidence="1">
    <location>
        <begin position="226"/>
        <end position="240"/>
    </location>
</feature>
<evidence type="ECO:0000313" key="2">
    <source>
        <dbReference type="EMBL" id="CAA9361560.1"/>
    </source>
</evidence>
<protein>
    <submittedName>
        <fullName evidence="2">Uncharacterized protein</fullName>
    </submittedName>
</protein>
<feature type="compositionally biased region" description="Basic residues" evidence="1">
    <location>
        <begin position="167"/>
        <end position="190"/>
    </location>
</feature>
<feature type="region of interest" description="Disordered" evidence="1">
    <location>
        <begin position="217"/>
        <end position="274"/>
    </location>
</feature>
<proteinExistence type="predicted"/>
<evidence type="ECO:0000256" key="1">
    <source>
        <dbReference type="SAM" id="MobiDB-lite"/>
    </source>
</evidence>
<feature type="region of interest" description="Disordered" evidence="1">
    <location>
        <begin position="1"/>
        <end position="131"/>
    </location>
</feature>
<feature type="non-terminal residue" evidence="2">
    <location>
        <position position="1"/>
    </location>
</feature>
<dbReference type="EMBL" id="CADCUI010000066">
    <property type="protein sequence ID" value="CAA9361560.1"/>
    <property type="molecule type" value="Genomic_DNA"/>
</dbReference>
<organism evidence="2">
    <name type="scientific">uncultured Nocardioidaceae bacterium</name>
    <dbReference type="NCBI Taxonomy" id="253824"/>
    <lineage>
        <taxon>Bacteria</taxon>
        <taxon>Bacillati</taxon>
        <taxon>Actinomycetota</taxon>
        <taxon>Actinomycetes</taxon>
        <taxon>Propionibacteriales</taxon>
        <taxon>Nocardioidaceae</taxon>
        <taxon>environmental samples</taxon>
    </lineage>
</organism>
<feature type="compositionally biased region" description="Gly residues" evidence="1">
    <location>
        <begin position="17"/>
        <end position="32"/>
    </location>
</feature>
<gene>
    <name evidence="2" type="ORF">AVDCRST_MAG34-2518</name>
</gene>